<dbReference type="PANTHER" id="PTHR42646">
    <property type="entry name" value="FLAP ENDONUCLEASE XNI"/>
    <property type="match status" value="1"/>
</dbReference>
<dbReference type="InterPro" id="IPR020045">
    <property type="entry name" value="DNA_polI_H3TH"/>
</dbReference>
<dbReference type="SMART" id="SM00279">
    <property type="entry name" value="HhH2"/>
    <property type="match status" value="1"/>
</dbReference>
<dbReference type="GO" id="GO:0008409">
    <property type="term" value="F:5'-3' exonuclease activity"/>
    <property type="evidence" value="ECO:0007669"/>
    <property type="project" value="InterPro"/>
</dbReference>
<dbReference type="InterPro" id="IPR002421">
    <property type="entry name" value="5-3_exonuclease"/>
</dbReference>
<dbReference type="STRING" id="391625.PPSIR1_15265"/>
<dbReference type="Pfam" id="PF01367">
    <property type="entry name" value="5_3_exonuc"/>
    <property type="match status" value="1"/>
</dbReference>
<comment type="caution">
    <text evidence="5">The sequence shown here is derived from an EMBL/GenBank/DDBJ whole genome shotgun (WGS) entry which is preliminary data.</text>
</comment>
<gene>
    <name evidence="5" type="ORF">PPSIR1_15265</name>
</gene>
<dbReference type="CDD" id="cd09898">
    <property type="entry name" value="H3TH_53EXO"/>
    <property type="match status" value="1"/>
</dbReference>
<name>A6GKG6_9BACT</name>
<sequence length="293" mass="31939">MQLHLIDGTYELFRSFFGAPPATSPSGREVGAARGLLRSLLALLREEGTSHVAIAFDHVIESFRNELFDGYKTGAGMDPALWQQFPLAERVSEALGLVVWPMVEFEADDALATGAARFADAPGVERILLCSPDKDLGQCVRGSKVVLFDRRRGETYDADGIREKFGVDPASIPDLLALVGDSADGIPGLPRWGMKSTATVLGEYGHLDAIPDDPSAWTVKVRGAKGLADKLRAGRADAQLYRTLATLRTDVPLPETEVDALRWRGARRSLLEPLCAEIGDQRALDRVPMWREG</sequence>
<reference evidence="5 6" key="1">
    <citation type="submission" date="2007-06" db="EMBL/GenBank/DDBJ databases">
        <authorList>
            <person name="Shimkets L."/>
            <person name="Ferriera S."/>
            <person name="Johnson J."/>
            <person name="Kravitz S."/>
            <person name="Beeson K."/>
            <person name="Sutton G."/>
            <person name="Rogers Y.-H."/>
            <person name="Friedman R."/>
            <person name="Frazier M."/>
            <person name="Venter J.C."/>
        </authorList>
    </citation>
    <scope>NUCLEOTIDE SEQUENCE [LARGE SCALE GENOMIC DNA]</scope>
    <source>
        <strain evidence="5 6">SIR-1</strain>
    </source>
</reference>
<dbReference type="EMBL" id="ABCS01000195">
    <property type="protein sequence ID" value="EDM73642.1"/>
    <property type="molecule type" value="Genomic_DNA"/>
</dbReference>
<dbReference type="OrthoDB" id="9806424at2"/>
<dbReference type="Proteomes" id="UP000005801">
    <property type="component" value="Unassembled WGS sequence"/>
</dbReference>
<feature type="domain" description="5'-3' exonuclease" evidence="4">
    <location>
        <begin position="1"/>
        <end position="262"/>
    </location>
</feature>
<keyword evidence="2" id="KW-0378">Hydrolase</keyword>
<evidence type="ECO:0000313" key="6">
    <source>
        <dbReference type="Proteomes" id="UP000005801"/>
    </source>
</evidence>
<dbReference type="SMART" id="SM00475">
    <property type="entry name" value="53EXOc"/>
    <property type="match status" value="1"/>
</dbReference>
<dbReference type="SUPFAM" id="SSF88723">
    <property type="entry name" value="PIN domain-like"/>
    <property type="match status" value="1"/>
</dbReference>
<dbReference type="AlphaFoldDB" id="A6GKG6"/>
<protein>
    <submittedName>
        <fullName evidence="5">5'-3' exonuclease family protein</fullName>
    </submittedName>
</protein>
<dbReference type="GO" id="GO:0017108">
    <property type="term" value="F:5'-flap endonuclease activity"/>
    <property type="evidence" value="ECO:0007669"/>
    <property type="project" value="InterPro"/>
</dbReference>
<evidence type="ECO:0000259" key="4">
    <source>
        <dbReference type="SMART" id="SM00475"/>
    </source>
</evidence>
<evidence type="ECO:0000256" key="3">
    <source>
        <dbReference type="ARBA" id="ARBA00023125"/>
    </source>
</evidence>
<proteinExistence type="predicted"/>
<accession>A6GKG6</accession>
<keyword evidence="6" id="KW-1185">Reference proteome</keyword>
<evidence type="ECO:0000256" key="2">
    <source>
        <dbReference type="ARBA" id="ARBA00022801"/>
    </source>
</evidence>
<keyword evidence="1" id="KW-0540">Nuclease</keyword>
<dbReference type="Gene3D" id="1.10.150.20">
    <property type="entry name" value="5' to 3' exonuclease, C-terminal subdomain"/>
    <property type="match status" value="1"/>
</dbReference>
<dbReference type="eggNOG" id="COG0258">
    <property type="taxonomic scope" value="Bacteria"/>
</dbReference>
<dbReference type="InterPro" id="IPR036279">
    <property type="entry name" value="5-3_exonuclease_C_sf"/>
</dbReference>
<dbReference type="GO" id="GO:0003677">
    <property type="term" value="F:DNA binding"/>
    <property type="evidence" value="ECO:0007669"/>
    <property type="project" value="UniProtKB-KW"/>
</dbReference>
<dbReference type="PANTHER" id="PTHR42646:SF2">
    <property type="entry name" value="5'-3' EXONUCLEASE FAMILY PROTEIN"/>
    <property type="match status" value="1"/>
</dbReference>
<dbReference type="RefSeq" id="WP_006977202.1">
    <property type="nucleotide sequence ID" value="NZ_ABCS01000195.1"/>
</dbReference>
<dbReference type="GO" id="GO:0033567">
    <property type="term" value="P:DNA replication, Okazaki fragment processing"/>
    <property type="evidence" value="ECO:0007669"/>
    <property type="project" value="InterPro"/>
</dbReference>
<evidence type="ECO:0000256" key="1">
    <source>
        <dbReference type="ARBA" id="ARBA00022722"/>
    </source>
</evidence>
<keyword evidence="3" id="KW-0238">DNA-binding</keyword>
<dbReference type="InterPro" id="IPR020046">
    <property type="entry name" value="5-3_exonucl_a-hlix_arch_N"/>
</dbReference>
<dbReference type="InterPro" id="IPR029060">
    <property type="entry name" value="PIN-like_dom_sf"/>
</dbReference>
<dbReference type="InterPro" id="IPR038969">
    <property type="entry name" value="FEN"/>
</dbReference>
<keyword evidence="5" id="KW-0269">Exonuclease</keyword>
<evidence type="ECO:0000313" key="5">
    <source>
        <dbReference type="EMBL" id="EDM73642.1"/>
    </source>
</evidence>
<dbReference type="SUPFAM" id="SSF47807">
    <property type="entry name" value="5' to 3' exonuclease, C-terminal subdomain"/>
    <property type="match status" value="1"/>
</dbReference>
<dbReference type="Pfam" id="PF02739">
    <property type="entry name" value="5_3_exonuc_N"/>
    <property type="match status" value="1"/>
</dbReference>
<dbReference type="Gene3D" id="3.40.50.1010">
    <property type="entry name" value="5'-nuclease"/>
    <property type="match status" value="1"/>
</dbReference>
<dbReference type="CDD" id="cd09859">
    <property type="entry name" value="PIN_53EXO"/>
    <property type="match status" value="1"/>
</dbReference>
<dbReference type="InterPro" id="IPR008918">
    <property type="entry name" value="HhH2"/>
</dbReference>
<organism evidence="5 6">
    <name type="scientific">Plesiocystis pacifica SIR-1</name>
    <dbReference type="NCBI Taxonomy" id="391625"/>
    <lineage>
        <taxon>Bacteria</taxon>
        <taxon>Pseudomonadati</taxon>
        <taxon>Myxococcota</taxon>
        <taxon>Polyangia</taxon>
        <taxon>Nannocystales</taxon>
        <taxon>Nannocystaceae</taxon>
        <taxon>Plesiocystis</taxon>
    </lineage>
</organism>